<evidence type="ECO:0000313" key="2">
    <source>
        <dbReference type="Proteomes" id="UP000290889"/>
    </source>
</evidence>
<evidence type="ECO:0000313" key="1">
    <source>
        <dbReference type="EMBL" id="QBA64645.1"/>
    </source>
</evidence>
<dbReference type="Proteomes" id="UP000290889">
    <property type="component" value="Chromosome"/>
</dbReference>
<organism evidence="1 2">
    <name type="scientific">Muriicola soli</name>
    <dbReference type="NCBI Taxonomy" id="2507538"/>
    <lineage>
        <taxon>Bacteria</taxon>
        <taxon>Pseudomonadati</taxon>
        <taxon>Bacteroidota</taxon>
        <taxon>Flavobacteriia</taxon>
        <taxon>Flavobacteriales</taxon>
        <taxon>Flavobacteriaceae</taxon>
        <taxon>Muriicola</taxon>
    </lineage>
</organism>
<reference evidence="1 2" key="1">
    <citation type="submission" date="2019-01" db="EMBL/GenBank/DDBJ databases">
        <title>Muriicola soli sp. nov., isolated from soil.</title>
        <authorList>
            <person name="Kang H.J."/>
            <person name="Kim S.B."/>
        </authorList>
    </citation>
    <scope>NUCLEOTIDE SEQUENCE [LARGE SCALE GENOMIC DNA]</scope>
    <source>
        <strain evidence="1 2">MMS17-SY002</strain>
    </source>
</reference>
<dbReference type="EMBL" id="CP035544">
    <property type="protein sequence ID" value="QBA64645.1"/>
    <property type="molecule type" value="Genomic_DNA"/>
</dbReference>
<dbReference type="RefSeq" id="WP_129605124.1">
    <property type="nucleotide sequence ID" value="NZ_CP035544.1"/>
</dbReference>
<protein>
    <submittedName>
        <fullName evidence="1">Uncharacterized protein</fullName>
    </submittedName>
</protein>
<keyword evidence="2" id="KW-1185">Reference proteome</keyword>
<gene>
    <name evidence="1" type="ORF">EQY75_08960</name>
</gene>
<dbReference type="OrthoDB" id="5465469at2"/>
<name>A0A411EA93_9FLAO</name>
<sequence length="277" mass="31684">MKLKELPESLYYAFKLRYRSTPGKQASSKAEVPVVISLTTIESRLGVVDLVIRSLLAQSVSPKKILLWIPESLQKALPEKLTDLCGEIFEIHTTHLHCSHKKLVHTLSAFPKIPIISCDDDLMYRPQWLALLYQESQRFPQSIIANQTRTIITDSEGNFLPYSKWPTNRIAEEGSDWVLPIGAEGVLYPPGSLDSRYDNEDLFHNLAPKADDLWFKSMSLLKGTKCRLATNREKKAIPIMGSQKSSLKHINIKKDLNSFQWKQLSDYFKLQEILKKD</sequence>
<dbReference type="AlphaFoldDB" id="A0A411EA93"/>
<accession>A0A411EA93</accession>
<proteinExistence type="predicted"/>
<dbReference type="KEGG" id="mur:EQY75_08960"/>